<dbReference type="GO" id="GO:0005524">
    <property type="term" value="F:ATP binding"/>
    <property type="evidence" value="ECO:0007669"/>
    <property type="project" value="UniProtKB-KW"/>
</dbReference>
<keyword evidence="23" id="KW-1185">Reference proteome</keyword>
<dbReference type="InterPro" id="IPR036599">
    <property type="entry name" value="DNA_ligase_N_sf"/>
</dbReference>
<dbReference type="Pfam" id="PF01068">
    <property type="entry name" value="DNA_ligase_A_M"/>
    <property type="match status" value="1"/>
</dbReference>
<evidence type="ECO:0000256" key="19">
    <source>
        <dbReference type="RuleBase" id="RU004196"/>
    </source>
</evidence>
<dbReference type="GO" id="GO:0003677">
    <property type="term" value="F:DNA binding"/>
    <property type="evidence" value="ECO:0007669"/>
    <property type="project" value="InterPro"/>
</dbReference>
<dbReference type="CDD" id="cd07968">
    <property type="entry name" value="OBF_DNA_ligase_IV"/>
    <property type="match status" value="1"/>
</dbReference>
<keyword evidence="8" id="KW-0677">Repeat</keyword>
<dbReference type="GO" id="GO:0006310">
    <property type="term" value="P:DNA recombination"/>
    <property type="evidence" value="ECO:0007669"/>
    <property type="project" value="UniProtKB-KW"/>
</dbReference>
<accession>H2ZIX8</accession>
<evidence type="ECO:0000256" key="5">
    <source>
        <dbReference type="ARBA" id="ARBA00022073"/>
    </source>
</evidence>
<dbReference type="FunCoup" id="H2ZIX8">
    <property type="interactions" value="25"/>
</dbReference>
<dbReference type="AlphaFoldDB" id="H2ZIX8"/>
<evidence type="ECO:0000313" key="22">
    <source>
        <dbReference type="Ensembl" id="ENSCSAVP00000017544.1"/>
    </source>
</evidence>
<dbReference type="GO" id="GO:0046872">
    <property type="term" value="F:metal ion binding"/>
    <property type="evidence" value="ECO:0007669"/>
    <property type="project" value="UniProtKB-KW"/>
</dbReference>
<dbReference type="CDD" id="cd07903">
    <property type="entry name" value="Adenylation_DNA_ligase_IV"/>
    <property type="match status" value="1"/>
</dbReference>
<keyword evidence="6" id="KW-0436">Ligase</keyword>
<dbReference type="GO" id="GO:0071897">
    <property type="term" value="P:DNA biosynthetic process"/>
    <property type="evidence" value="ECO:0007669"/>
    <property type="project" value="InterPro"/>
</dbReference>
<dbReference type="STRING" id="51511.ENSCSAVP00000017544"/>
<dbReference type="HOGENOM" id="CLU_004844_2_0_1"/>
<dbReference type="InterPro" id="IPR044125">
    <property type="entry name" value="Adenylation_DNA_ligase_IV"/>
</dbReference>
<dbReference type="PROSITE" id="PS50172">
    <property type="entry name" value="BRCT"/>
    <property type="match status" value="1"/>
</dbReference>
<evidence type="ECO:0000256" key="11">
    <source>
        <dbReference type="ARBA" id="ARBA00022840"/>
    </source>
</evidence>
<evidence type="ECO:0000256" key="4">
    <source>
        <dbReference type="ARBA" id="ARBA00012727"/>
    </source>
</evidence>
<evidence type="ECO:0000256" key="14">
    <source>
        <dbReference type="ARBA" id="ARBA00023204"/>
    </source>
</evidence>
<dbReference type="FunFam" id="2.40.50.140:FF:000173">
    <property type="entry name" value="DNA ligase"/>
    <property type="match status" value="1"/>
</dbReference>
<dbReference type="SUPFAM" id="SSF117018">
    <property type="entry name" value="ATP-dependent DNA ligase DNA-binding domain"/>
    <property type="match status" value="1"/>
</dbReference>
<keyword evidence="9" id="KW-0547">Nucleotide-binding</keyword>
<dbReference type="FunFam" id="3.40.50.10190:FF:000027">
    <property type="entry name" value="DNA ligase"/>
    <property type="match status" value="1"/>
</dbReference>
<dbReference type="Proteomes" id="UP000007875">
    <property type="component" value="Unassembled WGS sequence"/>
</dbReference>
<dbReference type="Ensembl" id="ENSCSAVT00000017735.1">
    <property type="protein sequence ID" value="ENSCSAVP00000017544.1"/>
    <property type="gene ID" value="ENSCSAVG00000010336.1"/>
</dbReference>
<dbReference type="PROSITE" id="PS50160">
    <property type="entry name" value="DNA_LIGASE_A3"/>
    <property type="match status" value="1"/>
</dbReference>
<evidence type="ECO:0000256" key="12">
    <source>
        <dbReference type="ARBA" id="ARBA00022842"/>
    </source>
</evidence>
<dbReference type="FunFam" id="3.30.470.30:FF:000008">
    <property type="entry name" value="DNA ligase"/>
    <property type="match status" value="1"/>
</dbReference>
<evidence type="ECO:0000259" key="21">
    <source>
        <dbReference type="PROSITE" id="PS50172"/>
    </source>
</evidence>
<dbReference type="GeneTree" id="ENSGT00860000133881"/>
<keyword evidence="15" id="KW-0539">Nucleus</keyword>
<dbReference type="InterPro" id="IPR012310">
    <property type="entry name" value="DNA_ligase_ATP-dep_cent"/>
</dbReference>
<dbReference type="SUPFAM" id="SSF50249">
    <property type="entry name" value="Nucleic acid-binding proteins"/>
    <property type="match status" value="1"/>
</dbReference>
<dbReference type="Gene3D" id="1.10.3260.10">
    <property type="entry name" value="DNA ligase, ATP-dependent, N-terminal domain"/>
    <property type="match status" value="1"/>
</dbReference>
<dbReference type="InterPro" id="IPR036420">
    <property type="entry name" value="BRCT_dom_sf"/>
</dbReference>
<dbReference type="Pfam" id="PF04675">
    <property type="entry name" value="DNA_ligase_A_N"/>
    <property type="match status" value="1"/>
</dbReference>
<dbReference type="GO" id="GO:0005958">
    <property type="term" value="C:DNA-dependent protein kinase-DNA ligase 4 complex"/>
    <property type="evidence" value="ECO:0007669"/>
    <property type="project" value="TreeGrafter"/>
</dbReference>
<evidence type="ECO:0000256" key="16">
    <source>
        <dbReference type="ARBA" id="ARBA00030676"/>
    </source>
</evidence>
<dbReference type="GO" id="GO:0006303">
    <property type="term" value="P:double-strand break repair via nonhomologous end joining"/>
    <property type="evidence" value="ECO:0007669"/>
    <property type="project" value="TreeGrafter"/>
</dbReference>
<evidence type="ECO:0000256" key="3">
    <source>
        <dbReference type="ARBA" id="ARBA00007572"/>
    </source>
</evidence>
<evidence type="ECO:0000256" key="6">
    <source>
        <dbReference type="ARBA" id="ARBA00022598"/>
    </source>
</evidence>
<keyword evidence="13" id="KW-0233">DNA recombination</keyword>
<evidence type="ECO:0000256" key="15">
    <source>
        <dbReference type="ARBA" id="ARBA00023242"/>
    </source>
</evidence>
<evidence type="ECO:0000256" key="17">
    <source>
        <dbReference type="ARBA" id="ARBA00031942"/>
    </source>
</evidence>
<dbReference type="CDD" id="cd17722">
    <property type="entry name" value="BRCT_DNA_ligase_IV_rpt1"/>
    <property type="match status" value="1"/>
</dbReference>
<dbReference type="PANTHER" id="PTHR45997">
    <property type="entry name" value="DNA LIGASE 4"/>
    <property type="match status" value="1"/>
</dbReference>
<dbReference type="OMA" id="EGIMIKH"/>
<dbReference type="InParanoid" id="H2ZIX8"/>
<dbReference type="Gene3D" id="2.40.50.140">
    <property type="entry name" value="Nucleic acid-binding proteins"/>
    <property type="match status" value="1"/>
</dbReference>
<evidence type="ECO:0000256" key="10">
    <source>
        <dbReference type="ARBA" id="ARBA00022763"/>
    </source>
</evidence>
<dbReference type="Pfam" id="PF16589">
    <property type="entry name" value="BRCT_2"/>
    <property type="match status" value="1"/>
</dbReference>
<reference evidence="22" key="3">
    <citation type="submission" date="2025-09" db="UniProtKB">
        <authorList>
            <consortium name="Ensembl"/>
        </authorList>
    </citation>
    <scope>IDENTIFICATION</scope>
</reference>
<evidence type="ECO:0000256" key="13">
    <source>
        <dbReference type="ARBA" id="ARBA00023172"/>
    </source>
</evidence>
<evidence type="ECO:0000256" key="9">
    <source>
        <dbReference type="ARBA" id="ARBA00022741"/>
    </source>
</evidence>
<reference evidence="23" key="1">
    <citation type="submission" date="2003-08" db="EMBL/GenBank/DDBJ databases">
        <authorList>
            <person name="Birren B."/>
            <person name="Nusbaum C."/>
            <person name="Abebe A."/>
            <person name="Abouelleil A."/>
            <person name="Adekoya E."/>
            <person name="Ait-zahra M."/>
            <person name="Allen N."/>
            <person name="Allen T."/>
            <person name="An P."/>
            <person name="Anderson M."/>
            <person name="Anderson S."/>
            <person name="Arachchi H."/>
            <person name="Armbruster J."/>
            <person name="Bachantsang P."/>
            <person name="Baldwin J."/>
            <person name="Barry A."/>
            <person name="Bayul T."/>
            <person name="Blitshsteyn B."/>
            <person name="Bloom T."/>
            <person name="Blye J."/>
            <person name="Boguslavskiy L."/>
            <person name="Borowsky M."/>
            <person name="Boukhgalter B."/>
            <person name="Brunache A."/>
            <person name="Butler J."/>
            <person name="Calixte N."/>
            <person name="Calvo S."/>
            <person name="Camarata J."/>
            <person name="Campo K."/>
            <person name="Chang J."/>
            <person name="Cheshatsang Y."/>
            <person name="Citroen M."/>
            <person name="Collymore A."/>
            <person name="Considine T."/>
            <person name="Cook A."/>
            <person name="Cooke P."/>
            <person name="Corum B."/>
            <person name="Cuomo C."/>
            <person name="David R."/>
            <person name="Dawoe T."/>
            <person name="Degray S."/>
            <person name="Dodge S."/>
            <person name="Dooley K."/>
            <person name="Dorje P."/>
            <person name="Dorjee K."/>
            <person name="Dorris L."/>
            <person name="Duffey N."/>
            <person name="Dupes A."/>
            <person name="Elkins T."/>
            <person name="Engels R."/>
            <person name="Erickson J."/>
            <person name="Farina A."/>
            <person name="Faro S."/>
            <person name="Ferreira P."/>
            <person name="Fischer H."/>
            <person name="Fitzgerald M."/>
            <person name="Foley K."/>
            <person name="Gage D."/>
            <person name="Galagan J."/>
            <person name="Gearin G."/>
            <person name="Gnerre S."/>
            <person name="Gnirke A."/>
            <person name="Goyette A."/>
            <person name="Graham J."/>
            <person name="Grandbois E."/>
            <person name="Gyaltsen K."/>
            <person name="Hafez N."/>
            <person name="Hagopian D."/>
            <person name="Hagos B."/>
            <person name="Hall J."/>
            <person name="Hatcher B."/>
            <person name="Heller A."/>
            <person name="Higgins H."/>
            <person name="Honan T."/>
            <person name="Horn A."/>
            <person name="Houde N."/>
            <person name="Hughes L."/>
            <person name="Hulme W."/>
            <person name="Husby E."/>
            <person name="Iliev I."/>
            <person name="Jaffe D."/>
            <person name="Jones C."/>
            <person name="Kamal M."/>
            <person name="Kamat A."/>
            <person name="Kamvysselis M."/>
            <person name="Karlsson E."/>
            <person name="Kells C."/>
            <person name="Kieu A."/>
            <person name="Kisner P."/>
            <person name="Kodira C."/>
            <person name="Kulbokas E."/>
            <person name="Labutti K."/>
            <person name="Lama D."/>
            <person name="Landers T."/>
            <person name="Leger J."/>
            <person name="Levine S."/>
            <person name="Lewis D."/>
            <person name="Lewis T."/>
            <person name="Lindblad-toh K."/>
            <person name="Liu X."/>
            <person name="Lokyitsang T."/>
            <person name="Lokyitsang Y."/>
            <person name="Lucien O."/>
            <person name="Lui A."/>
            <person name="Ma L.J."/>
            <person name="Mabbitt R."/>
            <person name="Macdonald J."/>
            <person name="Maclean C."/>
            <person name="Major J."/>
            <person name="Manning J."/>
            <person name="Marabella R."/>
            <person name="Maru K."/>
            <person name="Matthews C."/>
            <person name="Mauceli E."/>
            <person name="Mccarthy M."/>
            <person name="Mcdonough S."/>
            <person name="Mcghee T."/>
            <person name="Meldrim J."/>
            <person name="Meneus L."/>
            <person name="Mesirov J."/>
            <person name="Mihalev A."/>
            <person name="Mihova T."/>
            <person name="Mikkelsen T."/>
            <person name="Mlenga V."/>
            <person name="Moru K."/>
            <person name="Mozes J."/>
            <person name="Mulrain L."/>
            <person name="Munson G."/>
            <person name="Naylor J."/>
            <person name="Newes C."/>
            <person name="Nguyen C."/>
            <person name="Nguyen N."/>
            <person name="Nguyen T."/>
            <person name="Nicol R."/>
            <person name="Nielsen C."/>
            <person name="Nizzari M."/>
            <person name="Norbu C."/>
            <person name="Norbu N."/>
            <person name="O'donnell P."/>
            <person name="Okoawo O."/>
            <person name="O'leary S."/>
            <person name="Omotosho B."/>
            <person name="O'neill K."/>
            <person name="Osman S."/>
            <person name="Parker S."/>
            <person name="Perrin D."/>
            <person name="Phunkhang P."/>
            <person name="Piqani B."/>
            <person name="Purcell S."/>
            <person name="Rachupka T."/>
            <person name="Ramasamy U."/>
            <person name="Rameau R."/>
            <person name="Ray V."/>
            <person name="Raymond C."/>
            <person name="Retta R."/>
            <person name="Richardson S."/>
            <person name="Rise C."/>
            <person name="Rodriguez J."/>
            <person name="Rogers J."/>
            <person name="Rogov P."/>
            <person name="Rutman M."/>
            <person name="Schupbach R."/>
            <person name="Seaman C."/>
            <person name="Settipalli S."/>
            <person name="Sharpe T."/>
            <person name="Sheridan J."/>
            <person name="Sherpa N."/>
            <person name="Shi J."/>
            <person name="Smirnov S."/>
            <person name="Smith C."/>
            <person name="Sougnez C."/>
            <person name="Spencer B."/>
            <person name="Stalker J."/>
            <person name="Stange-thomann N."/>
            <person name="Stavropoulos S."/>
            <person name="Stetson K."/>
            <person name="Stone C."/>
            <person name="Stone S."/>
            <person name="Stubbs M."/>
            <person name="Talamas J."/>
            <person name="Tchuinga P."/>
            <person name="Tenzing P."/>
            <person name="Tesfaye S."/>
            <person name="Theodore J."/>
            <person name="Thoulutsang Y."/>
            <person name="Topham K."/>
            <person name="Towey S."/>
            <person name="Tsamla T."/>
            <person name="Tsomo N."/>
            <person name="Vallee D."/>
            <person name="Vassiliev H."/>
            <person name="Venkataraman V."/>
            <person name="Vinson J."/>
            <person name="Vo A."/>
            <person name="Wade C."/>
            <person name="Wang S."/>
            <person name="Wangchuk T."/>
            <person name="Wangdi T."/>
            <person name="Whittaker C."/>
            <person name="Wilkinson J."/>
            <person name="Wu Y."/>
            <person name="Wyman D."/>
            <person name="Yadav S."/>
            <person name="Yang S."/>
            <person name="Yang X."/>
            <person name="Yeager S."/>
            <person name="Yee E."/>
            <person name="Young G."/>
            <person name="Zainoun J."/>
            <person name="Zembeck L."/>
            <person name="Zimmer A."/>
            <person name="Zody M."/>
            <person name="Lander E."/>
        </authorList>
    </citation>
    <scope>NUCLEOTIDE SEQUENCE [LARGE SCALE GENOMIC DNA]</scope>
</reference>
<evidence type="ECO:0000256" key="8">
    <source>
        <dbReference type="ARBA" id="ARBA00022737"/>
    </source>
</evidence>
<dbReference type="SUPFAM" id="SSF52113">
    <property type="entry name" value="BRCT domain"/>
    <property type="match status" value="1"/>
</dbReference>
<dbReference type="GO" id="GO:0032807">
    <property type="term" value="C:DNA ligase IV complex"/>
    <property type="evidence" value="ECO:0007669"/>
    <property type="project" value="TreeGrafter"/>
</dbReference>
<name>H2ZIX8_CIOSA</name>
<evidence type="ECO:0000256" key="7">
    <source>
        <dbReference type="ARBA" id="ARBA00022723"/>
    </source>
</evidence>
<dbReference type="PANTHER" id="PTHR45997:SF1">
    <property type="entry name" value="DNA LIGASE 4"/>
    <property type="match status" value="1"/>
</dbReference>
<organism evidence="22 23">
    <name type="scientific">Ciona savignyi</name>
    <name type="common">Pacific transparent sea squirt</name>
    <dbReference type="NCBI Taxonomy" id="51511"/>
    <lineage>
        <taxon>Eukaryota</taxon>
        <taxon>Metazoa</taxon>
        <taxon>Chordata</taxon>
        <taxon>Tunicata</taxon>
        <taxon>Ascidiacea</taxon>
        <taxon>Phlebobranchia</taxon>
        <taxon>Cionidae</taxon>
        <taxon>Ciona</taxon>
    </lineage>
</organism>
<feature type="domain" description="ATP-dependent DNA ligase family profile" evidence="20">
    <location>
        <begin position="359"/>
        <end position="494"/>
    </location>
</feature>
<dbReference type="Gene3D" id="3.30.470.30">
    <property type="entry name" value="DNA ligase/mRNA capping enzyme"/>
    <property type="match status" value="1"/>
</dbReference>
<dbReference type="SMART" id="SM00292">
    <property type="entry name" value="BRCT"/>
    <property type="match status" value="1"/>
</dbReference>
<keyword evidence="12" id="KW-0460">Magnesium</keyword>
<dbReference type="InterPro" id="IPR000977">
    <property type="entry name" value="DNA_ligase_ATP-dep"/>
</dbReference>
<dbReference type="InterPro" id="IPR012340">
    <property type="entry name" value="NA-bd_OB-fold"/>
</dbReference>
<dbReference type="eggNOG" id="KOG0966">
    <property type="taxonomic scope" value="Eukaryota"/>
</dbReference>
<evidence type="ECO:0000256" key="1">
    <source>
        <dbReference type="ARBA" id="ARBA00001946"/>
    </source>
</evidence>
<sequence length="770" mass="87818">TSTGAVKHYNEADGVASKIPFHQLCQLFEKIHKAKSKYTQRFKLKTFLSKWRDLQRKFQVDGKTGTCYPAIRLILPQLDKDRPSYGLKEVLLARLYVDVMGLSRTGKDAKKLLEFRNPKVNTSSAGDFAETAYRQLLSKRCIDKGSLTITQINTYLDKIATYNTEKKKDLVRKTLLEIIQKTSGIEQKWLIRIILKDTKLRMGHKVILQEIHPDAEELFNVTTSLKQVCRQLNDPDVRLADTEIKLFQPFRPMLALNAAINEVDKLMENKPFNIEIKYDGERSQMHKEGNCYKYFSRSGKEYSTVFGETPYIGTLTPFIHNCFDDSVHSCILDGEMMGFDPQLNIFMQKGGKFDIKHVTEDSDLQPCFVVFDILYLNDELLTSKPQIERFNLFNKLIVPVEGRMHLTEAKQASSNKEVVASLNEAIDRREEGIIVKNPSAKYCPNKRKGSGWFKIKPEYVGGVVDDLDLAVIGATFGTGHHGNMLSMFHLGVGVRDSDDTSRPPEVFKSFCRIGSGYTDKQLLQIVAKIKDKLKVFDKKKVPDWLRVTKEKPDVYIHPRDSIVVQVRATEILASASYAANCTLRFPRLISLREDKSYLDALDTIQLENLRSIADGKLAARHASLSDQPSQPKRRKLKLEPRATVSSNLISTDFTDIEQLSTSFENKIFCVLSGSDQHPKQDLEKEIFKHGGKIVQNPTPETFCVVVKNIHNVRVRNVIRSQKYNVVRLDWLLMCLESGTLIPWEPHYMLFATQATKAAFSKTYDVFGDTF</sequence>
<dbReference type="Pfam" id="PF04679">
    <property type="entry name" value="DNA_ligase_A_C"/>
    <property type="match status" value="1"/>
</dbReference>
<keyword evidence="11" id="KW-0067">ATP-binding</keyword>
<evidence type="ECO:0000313" key="23">
    <source>
        <dbReference type="Proteomes" id="UP000007875"/>
    </source>
</evidence>
<evidence type="ECO:0000259" key="20">
    <source>
        <dbReference type="PROSITE" id="PS50160"/>
    </source>
</evidence>
<dbReference type="SUPFAM" id="SSF56091">
    <property type="entry name" value="DNA ligase/mRNA capping enzyme, catalytic domain"/>
    <property type="match status" value="1"/>
</dbReference>
<keyword evidence="10" id="KW-0227">DNA damage</keyword>
<comment type="subcellular location">
    <subcellularLocation>
        <location evidence="2">Nucleus</location>
    </subcellularLocation>
</comment>
<dbReference type="InterPro" id="IPR012309">
    <property type="entry name" value="DNA_ligase_ATP-dep_C"/>
</dbReference>
<feature type="domain" description="BRCT" evidence="21">
    <location>
        <begin position="658"/>
        <end position="748"/>
    </location>
</feature>
<dbReference type="InterPro" id="IPR029710">
    <property type="entry name" value="LIG4"/>
</dbReference>
<dbReference type="GO" id="GO:0006297">
    <property type="term" value="P:nucleotide-excision repair, DNA gap filling"/>
    <property type="evidence" value="ECO:0007669"/>
    <property type="project" value="TreeGrafter"/>
</dbReference>
<dbReference type="EC" id="6.5.1.1" evidence="4"/>
<dbReference type="Gene3D" id="3.40.50.10190">
    <property type="entry name" value="BRCT domain"/>
    <property type="match status" value="1"/>
</dbReference>
<evidence type="ECO:0000256" key="18">
    <source>
        <dbReference type="ARBA" id="ARBA00034003"/>
    </source>
</evidence>
<comment type="cofactor">
    <cofactor evidence="1">
        <name>Mg(2+)</name>
        <dbReference type="ChEBI" id="CHEBI:18420"/>
    </cofactor>
</comment>
<dbReference type="NCBIfam" id="TIGR00574">
    <property type="entry name" value="dnl1"/>
    <property type="match status" value="1"/>
</dbReference>
<comment type="catalytic activity">
    <reaction evidence="18">
        <text>ATP + (deoxyribonucleotide)n-3'-hydroxyl + 5'-phospho-(deoxyribonucleotide)m = (deoxyribonucleotide)n+m + AMP + diphosphate.</text>
        <dbReference type="EC" id="6.5.1.1"/>
    </reaction>
</comment>
<keyword evidence="7" id="KW-0479">Metal-binding</keyword>
<keyword evidence="14" id="KW-0234">DNA repair</keyword>
<protein>
    <recommendedName>
        <fullName evidence="5">DNA ligase 4</fullName>
        <ecNumber evidence="4">6.5.1.1</ecNumber>
    </recommendedName>
    <alternativeName>
        <fullName evidence="17">DNA ligase IV</fullName>
    </alternativeName>
    <alternativeName>
        <fullName evidence="16">Polydeoxyribonucleotide synthase [ATP] 4</fullName>
    </alternativeName>
</protein>
<dbReference type="InterPro" id="IPR012308">
    <property type="entry name" value="DNA_ligase_ATP-dep_N"/>
</dbReference>
<dbReference type="InterPro" id="IPR001357">
    <property type="entry name" value="BRCT_dom"/>
</dbReference>
<comment type="similarity">
    <text evidence="3 19">Belongs to the ATP-dependent DNA ligase family.</text>
</comment>
<proteinExistence type="inferred from homology"/>
<dbReference type="GO" id="GO:0003910">
    <property type="term" value="F:DNA ligase (ATP) activity"/>
    <property type="evidence" value="ECO:0007669"/>
    <property type="project" value="UniProtKB-EC"/>
</dbReference>
<evidence type="ECO:0000256" key="2">
    <source>
        <dbReference type="ARBA" id="ARBA00004123"/>
    </source>
</evidence>
<reference evidence="22" key="2">
    <citation type="submission" date="2025-08" db="UniProtKB">
        <authorList>
            <consortium name="Ensembl"/>
        </authorList>
    </citation>
    <scope>IDENTIFICATION</scope>
</reference>